<name>A0AAW2ZN05_9EUKA</name>
<proteinExistence type="predicted"/>
<keyword evidence="1" id="KW-0548">Nucleotidyltransferase</keyword>
<dbReference type="EMBL" id="JAOPGA020001779">
    <property type="protein sequence ID" value="KAL0491238.1"/>
    <property type="molecule type" value="Genomic_DNA"/>
</dbReference>
<protein>
    <submittedName>
        <fullName evidence="1">RNA-directed RNA polymerase</fullName>
    </submittedName>
</protein>
<accession>A0AAW2ZN05</accession>
<dbReference type="Proteomes" id="UP001431209">
    <property type="component" value="Unassembled WGS sequence"/>
</dbReference>
<reference evidence="1 2" key="1">
    <citation type="submission" date="2024-03" db="EMBL/GenBank/DDBJ databases">
        <title>The Acrasis kona genome and developmental transcriptomes reveal deep origins of eukaryotic multicellular pathways.</title>
        <authorList>
            <person name="Sheikh S."/>
            <person name="Fu C.-J."/>
            <person name="Brown M.W."/>
            <person name="Baldauf S.L."/>
        </authorList>
    </citation>
    <scope>NUCLEOTIDE SEQUENCE [LARGE SCALE GENOMIC DNA]</scope>
    <source>
        <strain evidence="1 2">ATCC MYA-3509</strain>
    </source>
</reference>
<dbReference type="AlphaFoldDB" id="A0AAW2ZN05"/>
<sequence>MFDLAREILNTQPIQRYHVPRSARNRLFRAFDMRVPNQQNIKIERNIQTPVWTSLNQYGFDVNDVCNELEYRIKYGVINLSEVRNMTGSCILTHKFGPVWSVEVNYSNNNLDAQSRDVRFIALQVC</sequence>
<evidence type="ECO:0000313" key="1">
    <source>
        <dbReference type="EMBL" id="KAL0491238.1"/>
    </source>
</evidence>
<dbReference type="GO" id="GO:0003968">
    <property type="term" value="F:RNA-directed RNA polymerase activity"/>
    <property type="evidence" value="ECO:0007669"/>
    <property type="project" value="UniProtKB-KW"/>
</dbReference>
<keyword evidence="1" id="KW-0808">Transferase</keyword>
<keyword evidence="2" id="KW-1185">Reference proteome</keyword>
<organism evidence="1 2">
    <name type="scientific">Acrasis kona</name>
    <dbReference type="NCBI Taxonomy" id="1008807"/>
    <lineage>
        <taxon>Eukaryota</taxon>
        <taxon>Discoba</taxon>
        <taxon>Heterolobosea</taxon>
        <taxon>Tetramitia</taxon>
        <taxon>Eutetramitia</taxon>
        <taxon>Acrasidae</taxon>
        <taxon>Acrasis</taxon>
    </lineage>
</organism>
<comment type="caution">
    <text evidence="1">The sequence shown here is derived from an EMBL/GenBank/DDBJ whole genome shotgun (WGS) entry which is preliminary data.</text>
</comment>
<evidence type="ECO:0000313" key="2">
    <source>
        <dbReference type="Proteomes" id="UP001431209"/>
    </source>
</evidence>
<keyword evidence="1" id="KW-0696">RNA-directed RNA polymerase</keyword>
<gene>
    <name evidence="1" type="ORF">AKO1_009950</name>
</gene>